<comment type="caution">
    <text evidence="2">The sequence shown here is derived from an EMBL/GenBank/DDBJ whole genome shotgun (WGS) entry which is preliminary data.</text>
</comment>
<dbReference type="Gene3D" id="3.40.50.720">
    <property type="entry name" value="NAD(P)-binding Rossmann-like Domain"/>
    <property type="match status" value="1"/>
</dbReference>
<evidence type="ECO:0000259" key="1">
    <source>
        <dbReference type="Pfam" id="PF01370"/>
    </source>
</evidence>
<dbReference type="SUPFAM" id="SSF51735">
    <property type="entry name" value="NAD(P)-binding Rossmann-fold domains"/>
    <property type="match status" value="1"/>
</dbReference>
<name>A0A1X1WMB3_MYCIR</name>
<organism evidence="2 3">
    <name type="scientific">Mycolicibacterium iranicum</name>
    <name type="common">Mycobacterium iranicum</name>
    <dbReference type="NCBI Taxonomy" id="912594"/>
    <lineage>
        <taxon>Bacteria</taxon>
        <taxon>Bacillati</taxon>
        <taxon>Actinomycetota</taxon>
        <taxon>Actinomycetes</taxon>
        <taxon>Mycobacteriales</taxon>
        <taxon>Mycobacteriaceae</taxon>
        <taxon>Mycolicibacterium</taxon>
    </lineage>
</organism>
<evidence type="ECO:0000313" key="3">
    <source>
        <dbReference type="Proteomes" id="UP000193622"/>
    </source>
</evidence>
<evidence type="ECO:0000313" key="2">
    <source>
        <dbReference type="EMBL" id="ORV87751.1"/>
    </source>
</evidence>
<dbReference type="InterPro" id="IPR001509">
    <property type="entry name" value="Epimerase_deHydtase"/>
</dbReference>
<reference evidence="2 3" key="1">
    <citation type="submission" date="2016-01" db="EMBL/GenBank/DDBJ databases">
        <title>The new phylogeny of the genus Mycobacterium.</title>
        <authorList>
            <person name="Tarcisio F."/>
            <person name="Conor M."/>
            <person name="Antonella G."/>
            <person name="Elisabetta G."/>
            <person name="Giulia F.S."/>
            <person name="Sara T."/>
            <person name="Anna F."/>
            <person name="Clotilde B."/>
            <person name="Roberto B."/>
            <person name="Veronica D.S."/>
            <person name="Fabio R."/>
            <person name="Monica P."/>
            <person name="Olivier J."/>
            <person name="Enrico T."/>
            <person name="Nicola S."/>
        </authorList>
    </citation>
    <scope>NUCLEOTIDE SEQUENCE [LARGE SCALE GENOMIC DNA]</scope>
    <source>
        <strain evidence="2 3">DSM 45541</strain>
    </source>
</reference>
<dbReference type="Proteomes" id="UP000193622">
    <property type="component" value="Unassembled WGS sequence"/>
</dbReference>
<proteinExistence type="predicted"/>
<dbReference type="Pfam" id="PF01370">
    <property type="entry name" value="Epimerase"/>
    <property type="match status" value="1"/>
</dbReference>
<dbReference type="InterPro" id="IPR050177">
    <property type="entry name" value="Lipid_A_modif_metabolic_enz"/>
</dbReference>
<gene>
    <name evidence="2" type="ORF">AWC12_15415</name>
</gene>
<protein>
    <submittedName>
        <fullName evidence="2">Epimerase</fullName>
    </submittedName>
</protein>
<accession>A0A1X1WMB3</accession>
<dbReference type="PANTHER" id="PTHR43245">
    <property type="entry name" value="BIFUNCTIONAL POLYMYXIN RESISTANCE PROTEIN ARNA"/>
    <property type="match status" value="1"/>
</dbReference>
<dbReference type="AlphaFoldDB" id="A0A1X1WMB3"/>
<dbReference type="EMBL" id="LQPC01000030">
    <property type="protein sequence ID" value="ORV87751.1"/>
    <property type="molecule type" value="Genomic_DNA"/>
</dbReference>
<dbReference type="RefSeq" id="WP_024446816.1">
    <property type="nucleotide sequence ID" value="NZ_LQPC01000030.1"/>
</dbReference>
<feature type="domain" description="NAD-dependent epimerase/dehydratase" evidence="1">
    <location>
        <begin position="7"/>
        <end position="214"/>
    </location>
</feature>
<sequence length="323" mass="35396">MTAADAVLVTGSAGFIGSALVKHLREAGRPVVGLDRAAEPASDSLRVDLTSVTADDLPNPCPPTIVHLAALSKEPGFPWRDYFANNAEATRRLCRAADEAGVNNIVFTSSMMAFASGPWRRSETDFGDADTAYGASKLQAEEILRTWHAEKPGRRIRIVRPGVVFGPGDQGNMRRLIHGLSRKRFGYIGRQDTVKSCIYLKDVLRLLTLLIDDRGPHDTYHAVYPEPTTIRDHVDAINQAWGWDWQPPTVPYRFALAAATPFAVVDPPGTRFGVHPRRIQKLHLDTNISAARLADIGFASEYSLTEAFADWRRECGGGLPPGA</sequence>
<dbReference type="PANTHER" id="PTHR43245:SF55">
    <property type="entry name" value="NAD(P)-BINDING DOMAIN-CONTAINING PROTEIN"/>
    <property type="match status" value="1"/>
</dbReference>
<dbReference type="InterPro" id="IPR036291">
    <property type="entry name" value="NAD(P)-bd_dom_sf"/>
</dbReference>